<gene>
    <name evidence="1" type="ORF">SAMN02745887_01940</name>
</gene>
<reference evidence="1 2" key="1">
    <citation type="submission" date="2016-11" db="EMBL/GenBank/DDBJ databases">
        <authorList>
            <person name="Jaros S."/>
            <person name="Januszkiewicz K."/>
            <person name="Wedrychowicz H."/>
        </authorList>
    </citation>
    <scope>NUCLEOTIDE SEQUENCE [LARGE SCALE GENOMIC DNA]</scope>
    <source>
        <strain evidence="1 2">DSM 18899</strain>
    </source>
</reference>
<sequence>MTHNELLALAAHLHVMIRRKIGRITDPEWMVSNPDYAREIIRLARGDSSAELAEAVNRFEQALFSQPKTMAHKPLLEQIKENLARPAAADASSRYIGHLR</sequence>
<dbReference type="OrthoDB" id="9181414at2"/>
<dbReference type="EMBL" id="FPKR01000007">
    <property type="protein sequence ID" value="SFZ76404.1"/>
    <property type="molecule type" value="Genomic_DNA"/>
</dbReference>
<organism evidence="1 2">
    <name type="scientific">Chitinimonas taiwanensis DSM 18899</name>
    <dbReference type="NCBI Taxonomy" id="1121279"/>
    <lineage>
        <taxon>Bacteria</taxon>
        <taxon>Pseudomonadati</taxon>
        <taxon>Pseudomonadota</taxon>
        <taxon>Betaproteobacteria</taxon>
        <taxon>Neisseriales</taxon>
        <taxon>Chitinibacteraceae</taxon>
        <taxon>Chitinimonas</taxon>
    </lineage>
</organism>
<evidence type="ECO:0000313" key="1">
    <source>
        <dbReference type="EMBL" id="SFZ76404.1"/>
    </source>
</evidence>
<keyword evidence="2" id="KW-1185">Reference proteome</keyword>
<dbReference type="AlphaFoldDB" id="A0A1K2HHV2"/>
<evidence type="ECO:0000313" key="2">
    <source>
        <dbReference type="Proteomes" id="UP000186513"/>
    </source>
</evidence>
<protein>
    <submittedName>
        <fullName evidence="1">Uncharacterized protein</fullName>
    </submittedName>
</protein>
<accession>A0A1K2HHV2</accession>
<dbReference type="Proteomes" id="UP000186513">
    <property type="component" value="Unassembled WGS sequence"/>
</dbReference>
<name>A0A1K2HHV2_9NEIS</name>
<dbReference type="RefSeq" id="WP_072428459.1">
    <property type="nucleotide sequence ID" value="NZ_FPKR01000007.1"/>
</dbReference>
<proteinExistence type="predicted"/>